<feature type="region of interest" description="Disordered" evidence="1">
    <location>
        <begin position="472"/>
        <end position="504"/>
    </location>
</feature>
<feature type="region of interest" description="Disordered" evidence="1">
    <location>
        <begin position="1"/>
        <end position="41"/>
    </location>
</feature>
<dbReference type="Proteomes" id="UP000663829">
    <property type="component" value="Unassembled WGS sequence"/>
</dbReference>
<sequence>MTDSQDSSSSLTDVENEDNEVLNDEEVDDDEENRQYTARDNADDEFVLFSARIPLKENTPPSDLQATHVNHYHDLERVHEKSKDFSLTRPSTNWLASNGLPALNLTLKDLLDKGQISRPVGDKTGRAVQHITFDALTINDFECRLHTAIETLSNRIKWLLQNSRKIFGVVQGSKTLVVLDFSQSNASFGRGEEYRKNLLQLIDEQLSKKQQLGFLAYGTEVDALWKGLRDVNARSLDELRMWIAALHDSFGCSENCTHMETTCDRSTGKKCAFKSNGGTLRRVEMISDYDTLLLIVGSLPDQNIDIIADFTAQIITGLDKPRLHAVSYDCNHHLVSSLLKTITSPAEKSAIVKPTNLTTTNNTSLTQIENNDLLEARHTYHCYSRDEPHQIYASTDIRLLVQEIQRAHELLQRINEMRRGALGSALISIENELTLEIARYPQSKFLPRPPNHEQALRFPQSYITASPILYSKQRGSSGHSNSGSGKQYQSPTRERSNERQAKSVVRFNDSVSVAEIQSTAETTTRRRSHASTISQFSSHKSVATTVKQRKQIAQMPAMPSNNPVIYRTSADWLRQHGLLAKKLTLFQVLAPNAYSTCEDFIPILGKTVQSQVLERAMVPVDWHDGTVKNVHVDLSGLYEYQKRLKAIVELYEHRIEWLCSSSRKIFGTIVENNVILLVDCSLANRDYIIHIQHSLRILLEQQMFGRSFFNIIAFGCDYEDRKQTNRSGFIRYKPTMVQPTIENLQNAWEWVLKLNCTGTRNLLCALRSIYENEEERKHGLYPDGIYLLTSGVPDQPLDVCCAYVEESNVGKSISLHTILFNIDDYIETSNNLESTCFPGRWATATKTAEFMRALAKCSGGRFLWFRETGIIESDDLKLLQNEIEKACQYSEQAANLVDIIKSKRRLKNDNNNSIEQKSNDDDVAKKFSNGPLVVRQTALSAARQQLHDNNIGNEDNMKILPWRPTNTTNRSLIPEWPDENYRLKEENSFNSTPNPKRNKSRSDILSSKQESFYVDGQTNAKFSIMKNDSTASSTSNTKKSKSVRKYCPSNLLLIPSSDENETTHSWLRKYSLARLKLDLHKMVSGPECRHDTIAVPNIKLTSSARYCAVFPSINLKGSIRHLQLRPRELDDYRQRCEYVLKRYFKRMQWLLSGSRLTFSTIVHKKILFLIDTSGSMETCIDHLKKELAALIWDQFYSEQIEFNLIQFSDNYQQWRDGGLLLATEENCHDAVAWISTLKPSGNTCTDRVLKYVFEFNNQFPIEAIYYVSDGKPDHSTSYVLEQVKLMNTIPKSVSINENNTLTNTKKISINTISFNCQDVAANNFLKTLAHENNGRYHRLTINSRDVHLFIHRLQQDKTYDLEMDSSLLPELDGDDLKRLLKEMEKARLFLKQAITFRSLYDQQQLQNENTLTSSRNEDLIVGPARVPSDACFTKKSSTTNLQSSFKN</sequence>
<evidence type="ECO:0000259" key="2">
    <source>
        <dbReference type="PROSITE" id="PS50234"/>
    </source>
</evidence>
<feature type="compositionally biased region" description="Acidic residues" evidence="1">
    <location>
        <begin position="14"/>
        <end position="32"/>
    </location>
</feature>
<feature type="compositionally biased region" description="Low complexity" evidence="1">
    <location>
        <begin position="475"/>
        <end position="485"/>
    </location>
</feature>
<comment type="caution">
    <text evidence="3">The sequence shown here is derived from an EMBL/GenBank/DDBJ whole genome shotgun (WGS) entry which is preliminary data.</text>
</comment>
<gene>
    <name evidence="3" type="ORF">GPM918_LOCUS15232</name>
    <name evidence="4" type="ORF">SRO942_LOCUS15232</name>
</gene>
<keyword evidence="5" id="KW-1185">Reference proteome</keyword>
<dbReference type="PANTHER" id="PTHR46478">
    <property type="entry name" value="VON WILLEBRAND FACTOR A DOMAIN-CONTAINING PROTEIN 3A"/>
    <property type="match status" value="1"/>
</dbReference>
<reference evidence="3" key="1">
    <citation type="submission" date="2021-02" db="EMBL/GenBank/DDBJ databases">
        <authorList>
            <person name="Nowell W R."/>
        </authorList>
    </citation>
    <scope>NUCLEOTIDE SEQUENCE</scope>
</reference>
<organism evidence="3 5">
    <name type="scientific">Didymodactylos carnosus</name>
    <dbReference type="NCBI Taxonomy" id="1234261"/>
    <lineage>
        <taxon>Eukaryota</taxon>
        <taxon>Metazoa</taxon>
        <taxon>Spiralia</taxon>
        <taxon>Gnathifera</taxon>
        <taxon>Rotifera</taxon>
        <taxon>Eurotatoria</taxon>
        <taxon>Bdelloidea</taxon>
        <taxon>Philodinida</taxon>
        <taxon>Philodinidae</taxon>
        <taxon>Didymodactylos</taxon>
    </lineage>
</organism>
<feature type="region of interest" description="Disordered" evidence="1">
    <location>
        <begin position="518"/>
        <end position="540"/>
    </location>
</feature>
<name>A0A814IYL6_9BILA</name>
<dbReference type="Proteomes" id="UP000681722">
    <property type="component" value="Unassembled WGS sequence"/>
</dbReference>
<dbReference type="PROSITE" id="PS50234">
    <property type="entry name" value="VWFA"/>
    <property type="match status" value="1"/>
</dbReference>
<dbReference type="Pfam" id="PF13768">
    <property type="entry name" value="VWA_3"/>
    <property type="match status" value="3"/>
</dbReference>
<evidence type="ECO:0000313" key="4">
    <source>
        <dbReference type="EMBL" id="CAF3800967.1"/>
    </source>
</evidence>
<feature type="region of interest" description="Disordered" evidence="1">
    <location>
        <begin position="945"/>
        <end position="974"/>
    </location>
</feature>
<evidence type="ECO:0000313" key="5">
    <source>
        <dbReference type="Proteomes" id="UP000663829"/>
    </source>
</evidence>
<protein>
    <recommendedName>
        <fullName evidence="2">VWFA domain-containing protein</fullName>
    </recommendedName>
</protein>
<feature type="compositionally biased region" description="Basic and acidic residues" evidence="1">
    <location>
        <begin position="492"/>
        <end position="501"/>
    </location>
</feature>
<proteinExistence type="predicted"/>
<dbReference type="EMBL" id="CAJOBC010003800">
    <property type="protein sequence ID" value="CAF3800967.1"/>
    <property type="molecule type" value="Genomic_DNA"/>
</dbReference>
<feature type="compositionally biased region" description="Polar residues" evidence="1">
    <location>
        <begin position="530"/>
        <end position="540"/>
    </location>
</feature>
<dbReference type="SMART" id="SM00327">
    <property type="entry name" value="VWA"/>
    <property type="match status" value="1"/>
</dbReference>
<dbReference type="SUPFAM" id="SSF53300">
    <property type="entry name" value="vWA-like"/>
    <property type="match status" value="2"/>
</dbReference>
<dbReference type="EMBL" id="CAJNOQ010003800">
    <property type="protein sequence ID" value="CAF1030051.1"/>
    <property type="molecule type" value="Genomic_DNA"/>
</dbReference>
<evidence type="ECO:0000256" key="1">
    <source>
        <dbReference type="SAM" id="MobiDB-lite"/>
    </source>
</evidence>
<dbReference type="InterPro" id="IPR002035">
    <property type="entry name" value="VWF_A"/>
</dbReference>
<evidence type="ECO:0000313" key="3">
    <source>
        <dbReference type="EMBL" id="CAF1030051.1"/>
    </source>
</evidence>
<dbReference type="PANTHER" id="PTHR46478:SF1">
    <property type="entry name" value="VON WILLEBRAND FACTOR A DOMAIN-CONTAINING PROTEIN 3A"/>
    <property type="match status" value="1"/>
</dbReference>
<feature type="region of interest" description="Disordered" evidence="1">
    <location>
        <begin position="985"/>
        <end position="1004"/>
    </location>
</feature>
<feature type="compositionally biased region" description="Low complexity" evidence="1">
    <location>
        <begin position="1"/>
        <end position="10"/>
    </location>
</feature>
<dbReference type="InterPro" id="IPR036465">
    <property type="entry name" value="vWFA_dom_sf"/>
</dbReference>
<dbReference type="Gene3D" id="3.40.50.410">
    <property type="entry name" value="von Willebrand factor, type A domain"/>
    <property type="match status" value="1"/>
</dbReference>
<dbReference type="OrthoDB" id="299997at2759"/>
<accession>A0A814IYL6</accession>
<feature type="domain" description="VWFA" evidence="2">
    <location>
        <begin position="1165"/>
        <end position="1371"/>
    </location>
</feature>